<dbReference type="OrthoDB" id="9798761at2"/>
<proteinExistence type="predicted"/>
<comment type="caution">
    <text evidence="3">The sequence shown here is derived from an EMBL/GenBank/DDBJ whole genome shotgun (WGS) entry which is preliminary data.</text>
</comment>
<dbReference type="PANTHER" id="PTHR35149:SF2">
    <property type="entry name" value="DUF262 DOMAIN-CONTAINING PROTEIN"/>
    <property type="match status" value="1"/>
</dbReference>
<feature type="domain" description="GmrSD restriction endonucleases N-terminal" evidence="1">
    <location>
        <begin position="12"/>
        <end position="221"/>
    </location>
</feature>
<evidence type="ECO:0008006" key="5">
    <source>
        <dbReference type="Google" id="ProtNLM"/>
    </source>
</evidence>
<dbReference type="GeneID" id="90611421"/>
<name>A0A2G1VZX2_9BACT</name>
<evidence type="ECO:0000259" key="2">
    <source>
        <dbReference type="Pfam" id="PF07510"/>
    </source>
</evidence>
<sequence length="548" mass="63910">MQDLKGETLQIGKLLSRDFFFRVPDYQRPFSWEDDHFHDLISDLIEASREQEYFLGTIVLQRKDDQGNHDIVDGQQRLTSLLILLACLRDLVESEQHKNGIQKKIVQEPDVVDDIPRKIRLEVKDREIFNKFVVALNGTTQELREKDLPEPEWRYARAVKVFREKIEDLSERDRQLLIEFINQKCVVICLAATTFDDAFRLFTIVNDRGKQLRRIDVLKSLNIAPDVISKDTVRSRLAQRWEELEKELGEKRFESVFHHIRLILLKDKPQQDLLKEFEKRIFKARKLQQGESFFDLVFCYSKIYAALFVDRDFVSDQSVQGRKFISLLYVMDKEFPASEWRACLMEFAKRFDDEDAILSFLQRIEKIYLEQWVLGVRKDERFAVYARLLGAIDTATNAEGVLSEMPYNRDAIIEALSAGKIYGAGFAKYALLKLELLSCEFDVLKLFDAKSIEHVLPQNPASGSDWLEWNDADSMHEYVNSIGNLVLLSKSKNSSAGNFDLARKKAKYLEARVTDYPRSVEVLAYERWDRNVIETRTSNAAEIFLNDI</sequence>
<organism evidence="3 4">
    <name type="scientific">Rhodopirellula bahusiensis</name>
    <dbReference type="NCBI Taxonomy" id="2014065"/>
    <lineage>
        <taxon>Bacteria</taxon>
        <taxon>Pseudomonadati</taxon>
        <taxon>Planctomycetota</taxon>
        <taxon>Planctomycetia</taxon>
        <taxon>Pirellulales</taxon>
        <taxon>Pirellulaceae</taxon>
        <taxon>Rhodopirellula</taxon>
    </lineage>
</organism>
<dbReference type="EMBL" id="NIZW01000029">
    <property type="protein sequence ID" value="PHQ32271.1"/>
    <property type="molecule type" value="Genomic_DNA"/>
</dbReference>
<feature type="domain" description="GmrSD restriction endonucleases C-terminal" evidence="2">
    <location>
        <begin position="416"/>
        <end position="539"/>
    </location>
</feature>
<reference evidence="3 4" key="1">
    <citation type="submission" date="2017-06" db="EMBL/GenBank/DDBJ databases">
        <title>Description of Rhodopirellula bahusiensis sp. nov.</title>
        <authorList>
            <person name="Kizina J."/>
            <person name="Harder J."/>
        </authorList>
    </citation>
    <scope>NUCLEOTIDE SEQUENCE [LARGE SCALE GENOMIC DNA]</scope>
    <source>
        <strain evidence="3 4">SWK21</strain>
    </source>
</reference>
<dbReference type="InterPro" id="IPR004919">
    <property type="entry name" value="GmrSD_N"/>
</dbReference>
<dbReference type="Pfam" id="PF07510">
    <property type="entry name" value="GmrSD_C"/>
    <property type="match status" value="1"/>
</dbReference>
<dbReference type="AlphaFoldDB" id="A0A2G1VZX2"/>
<dbReference type="PANTHER" id="PTHR35149">
    <property type="entry name" value="SLL5132 PROTEIN"/>
    <property type="match status" value="1"/>
</dbReference>
<dbReference type="RefSeq" id="WP_099263602.1">
    <property type="nucleotide sequence ID" value="NZ_NIZW01000029.1"/>
</dbReference>
<evidence type="ECO:0000313" key="4">
    <source>
        <dbReference type="Proteomes" id="UP000225740"/>
    </source>
</evidence>
<gene>
    <name evidence="3" type="ORF">CEE69_26320</name>
</gene>
<protein>
    <recommendedName>
        <fullName evidence="5">DUF262 domain-containing protein</fullName>
    </recommendedName>
</protein>
<accession>A0A2G1VZX2</accession>
<dbReference type="Pfam" id="PF03235">
    <property type="entry name" value="GmrSD_N"/>
    <property type="match status" value="1"/>
</dbReference>
<evidence type="ECO:0000313" key="3">
    <source>
        <dbReference type="EMBL" id="PHQ32271.1"/>
    </source>
</evidence>
<evidence type="ECO:0000259" key="1">
    <source>
        <dbReference type="Pfam" id="PF03235"/>
    </source>
</evidence>
<keyword evidence="4" id="KW-1185">Reference proteome</keyword>
<dbReference type="InterPro" id="IPR011089">
    <property type="entry name" value="GmrSD_C"/>
</dbReference>
<dbReference type="Proteomes" id="UP000225740">
    <property type="component" value="Unassembled WGS sequence"/>
</dbReference>